<organism evidence="2 3">
    <name type="scientific">Mycena rosella</name>
    <name type="common">Pink bonnet</name>
    <name type="synonym">Agaricus rosellus</name>
    <dbReference type="NCBI Taxonomy" id="1033263"/>
    <lineage>
        <taxon>Eukaryota</taxon>
        <taxon>Fungi</taxon>
        <taxon>Dikarya</taxon>
        <taxon>Basidiomycota</taxon>
        <taxon>Agaricomycotina</taxon>
        <taxon>Agaricomycetes</taxon>
        <taxon>Agaricomycetidae</taxon>
        <taxon>Agaricales</taxon>
        <taxon>Marasmiineae</taxon>
        <taxon>Mycenaceae</taxon>
        <taxon>Mycena</taxon>
    </lineage>
</organism>
<keyword evidence="3" id="KW-1185">Reference proteome</keyword>
<protein>
    <submittedName>
        <fullName evidence="2">Uncharacterized protein</fullName>
    </submittedName>
</protein>
<gene>
    <name evidence="2" type="ORF">B0H17DRAFT_1214925</name>
</gene>
<comment type="caution">
    <text evidence="2">The sequence shown here is derived from an EMBL/GenBank/DDBJ whole genome shotgun (WGS) entry which is preliminary data.</text>
</comment>
<evidence type="ECO:0000313" key="2">
    <source>
        <dbReference type="EMBL" id="KAJ7652611.1"/>
    </source>
</evidence>
<reference evidence="2" key="1">
    <citation type="submission" date="2023-03" db="EMBL/GenBank/DDBJ databases">
        <title>Massive genome expansion in bonnet fungi (Mycena s.s.) driven by repeated elements and novel gene families across ecological guilds.</title>
        <authorList>
            <consortium name="Lawrence Berkeley National Laboratory"/>
            <person name="Harder C.B."/>
            <person name="Miyauchi S."/>
            <person name="Viragh M."/>
            <person name="Kuo A."/>
            <person name="Thoen E."/>
            <person name="Andreopoulos B."/>
            <person name="Lu D."/>
            <person name="Skrede I."/>
            <person name="Drula E."/>
            <person name="Henrissat B."/>
            <person name="Morin E."/>
            <person name="Kohler A."/>
            <person name="Barry K."/>
            <person name="LaButti K."/>
            <person name="Morin E."/>
            <person name="Salamov A."/>
            <person name="Lipzen A."/>
            <person name="Mereny Z."/>
            <person name="Hegedus B."/>
            <person name="Baldrian P."/>
            <person name="Stursova M."/>
            <person name="Weitz H."/>
            <person name="Taylor A."/>
            <person name="Grigoriev I.V."/>
            <person name="Nagy L.G."/>
            <person name="Martin F."/>
            <person name="Kauserud H."/>
        </authorList>
    </citation>
    <scope>NUCLEOTIDE SEQUENCE</scope>
    <source>
        <strain evidence="2">CBHHK067</strain>
    </source>
</reference>
<proteinExistence type="predicted"/>
<dbReference type="EMBL" id="JARKIE010000345">
    <property type="protein sequence ID" value="KAJ7652611.1"/>
    <property type="molecule type" value="Genomic_DNA"/>
</dbReference>
<evidence type="ECO:0000313" key="3">
    <source>
        <dbReference type="Proteomes" id="UP001221757"/>
    </source>
</evidence>
<keyword evidence="1" id="KW-1133">Transmembrane helix</keyword>
<dbReference type="Proteomes" id="UP001221757">
    <property type="component" value="Unassembled WGS sequence"/>
</dbReference>
<feature type="transmembrane region" description="Helical" evidence="1">
    <location>
        <begin position="386"/>
        <end position="408"/>
    </location>
</feature>
<dbReference type="AlphaFoldDB" id="A0AAD7CLV1"/>
<keyword evidence="1" id="KW-0812">Transmembrane</keyword>
<keyword evidence="1" id="KW-0472">Membrane</keyword>
<evidence type="ECO:0000256" key="1">
    <source>
        <dbReference type="SAM" id="Phobius"/>
    </source>
</evidence>
<accession>A0AAD7CLV1</accession>
<sequence>MDHSTDFAAPLLSTSSSSDLSSKIQDWLRVHPRTQLKISPLKNRFRTARSVRLLRWSCATDSQSPEYPPRTHCTPAVVHPPASQPAPYAHPEDAFDSAPRAMTFVLTGLPRSAAFSARRFQVHSREEGWGVHIGRTDDAVPESSVRLRSASGHLPLSSNRHLHPIASVSIPKLASSKFPPSADPIDGDTALRCAFTVLFEQQLSIHEELRRIRQSCEFVNIVFACRPRVRTHLKSTSVARSPPFVLVRLPADFIFVPRCAQCATSALLCAPLTDFLHEGLRDAQAEAQTWACGRECAQTWARMRQSMGEEKVVSGADVGCPKETPSSQTDVEGVPARTGVLRSRGYMCFMPGIGACRDVYATHVVPGSTGAWRGSIAMPFQGRGLLAMYLILIFVFLSLHLISFAIMLTLRLQSPKGDVDDRIRLIAQQPGLKTIMWRFHTFD</sequence>
<name>A0AAD7CLV1_MYCRO</name>